<feature type="region of interest" description="Disordered" evidence="1">
    <location>
        <begin position="1"/>
        <end position="60"/>
    </location>
</feature>
<organism evidence="2 3">
    <name type="scientific">Kalanchoe fedtschenkoi</name>
    <name type="common">Lavender scallops</name>
    <name type="synonym">South American air plant</name>
    <dbReference type="NCBI Taxonomy" id="63787"/>
    <lineage>
        <taxon>Eukaryota</taxon>
        <taxon>Viridiplantae</taxon>
        <taxon>Streptophyta</taxon>
        <taxon>Embryophyta</taxon>
        <taxon>Tracheophyta</taxon>
        <taxon>Spermatophyta</taxon>
        <taxon>Magnoliopsida</taxon>
        <taxon>eudicotyledons</taxon>
        <taxon>Gunneridae</taxon>
        <taxon>Pentapetalae</taxon>
        <taxon>Saxifragales</taxon>
        <taxon>Crassulaceae</taxon>
        <taxon>Kalanchoe</taxon>
    </lineage>
</organism>
<proteinExistence type="predicted"/>
<dbReference type="AlphaFoldDB" id="A0A7N1A9H6"/>
<feature type="compositionally biased region" description="Polar residues" evidence="1">
    <location>
        <begin position="1"/>
        <end position="14"/>
    </location>
</feature>
<evidence type="ECO:0000313" key="2">
    <source>
        <dbReference type="EnsemblPlants" id="Kaladp0912s0007.1.v1.1"/>
    </source>
</evidence>
<dbReference type="Proteomes" id="UP000594263">
    <property type="component" value="Unplaced"/>
</dbReference>
<sequence>MFSYDSSELSNPSQRAAVLSPPPAPPVIDDVKPELEPEQETRDETPPISDAKNETKRYGAVTYDPERDPIDFGFEWRKCPGPVAVDYIPCLDNFKAIKALRSRKQMEHQKCR</sequence>
<reference evidence="2" key="1">
    <citation type="submission" date="2021-01" db="UniProtKB">
        <authorList>
            <consortium name="EnsemblPlants"/>
        </authorList>
    </citation>
    <scope>IDENTIFICATION</scope>
</reference>
<protein>
    <submittedName>
        <fullName evidence="2">Uncharacterized protein</fullName>
    </submittedName>
</protein>
<evidence type="ECO:0000256" key="1">
    <source>
        <dbReference type="SAM" id="MobiDB-lite"/>
    </source>
</evidence>
<keyword evidence="3" id="KW-1185">Reference proteome</keyword>
<dbReference type="Gramene" id="Kaladp0912s0007.1.v1.1">
    <property type="protein sequence ID" value="Kaladp0912s0007.1.v1.1"/>
    <property type="gene ID" value="Kaladp0912s0007.v1.1"/>
</dbReference>
<name>A0A7N1A9H6_KALFE</name>
<dbReference type="EnsemblPlants" id="Kaladp0912s0007.1.v1.1">
    <property type="protein sequence ID" value="Kaladp0912s0007.1.v1.1"/>
    <property type="gene ID" value="Kaladp0912s0007.v1.1"/>
</dbReference>
<accession>A0A7N1A9H6</accession>
<feature type="compositionally biased region" description="Basic and acidic residues" evidence="1">
    <location>
        <begin position="29"/>
        <end position="57"/>
    </location>
</feature>
<evidence type="ECO:0000313" key="3">
    <source>
        <dbReference type="Proteomes" id="UP000594263"/>
    </source>
</evidence>